<keyword evidence="2" id="KW-1185">Reference proteome</keyword>
<dbReference type="Proteomes" id="UP001208656">
    <property type="component" value="Unassembled WGS sequence"/>
</dbReference>
<evidence type="ECO:0000313" key="2">
    <source>
        <dbReference type="Proteomes" id="UP001208656"/>
    </source>
</evidence>
<proteinExistence type="predicted"/>
<dbReference type="Pfam" id="PF13128">
    <property type="entry name" value="DUF3954"/>
    <property type="match status" value="1"/>
</dbReference>
<comment type="caution">
    <text evidence="1">The sequence shown here is derived from an EMBL/GenBank/DDBJ whole genome shotgun (WGS) entry which is preliminary data.</text>
</comment>
<dbReference type="EMBL" id="JAOUSE010000025">
    <property type="protein sequence ID" value="MCU9594622.1"/>
    <property type="molecule type" value="Genomic_DNA"/>
</dbReference>
<protein>
    <submittedName>
        <fullName evidence="1">DUF3954 domain-containing protein</fullName>
    </submittedName>
</protein>
<dbReference type="InterPro" id="IPR025017">
    <property type="entry name" value="DUF3954"/>
</dbReference>
<dbReference type="RefSeq" id="WP_263061690.1">
    <property type="nucleotide sequence ID" value="NZ_JAOUSE010000025.1"/>
</dbReference>
<organism evidence="1 2">
    <name type="scientific">Pallidibacillus thermolactis</name>
    <dbReference type="NCBI Taxonomy" id="251051"/>
    <lineage>
        <taxon>Bacteria</taxon>
        <taxon>Bacillati</taxon>
        <taxon>Bacillota</taxon>
        <taxon>Bacilli</taxon>
        <taxon>Bacillales</taxon>
        <taxon>Bacillaceae</taxon>
        <taxon>Pallidibacillus</taxon>
    </lineage>
</organism>
<name>A0ABT2WFZ8_9BACI</name>
<gene>
    <name evidence="1" type="ORF">OEV82_09150</name>
</gene>
<accession>A0ABT2WFZ8</accession>
<evidence type="ECO:0000313" key="1">
    <source>
        <dbReference type="EMBL" id="MCU9594622.1"/>
    </source>
</evidence>
<reference evidence="1 2" key="1">
    <citation type="submission" date="2022-10" db="EMBL/GenBank/DDBJ databases">
        <title>Description of Fervidibacillus gen. nov. in the family Fervidibacillaceae fam. nov. with two species, Fervidibacillus albus sp. nov., and Fervidibacillus halotolerans sp. nov., isolated from tidal flat sediments.</title>
        <authorList>
            <person name="Kwon K.K."/>
            <person name="Yang S.-H."/>
        </authorList>
    </citation>
    <scope>NUCLEOTIDE SEQUENCE [LARGE SCALE GENOMIC DNA]</scope>
    <source>
        <strain evidence="1 2">DSM 23332</strain>
    </source>
</reference>
<sequence>MKEKVEIPLDENAVYIVKNGKLTKVTAKEYGQDIIIWKNGQVLDIDRSQRMRIDGQEVI</sequence>